<keyword evidence="1" id="KW-0812">Transmembrane</keyword>
<dbReference type="EMBL" id="LJZR01000001">
    <property type="protein sequence ID" value="KPQ37614.1"/>
    <property type="molecule type" value="Genomic_DNA"/>
</dbReference>
<comment type="caution">
    <text evidence="2">The sequence shown here is derived from an EMBL/GenBank/DDBJ whole genome shotgun (WGS) entry which is preliminary data.</text>
</comment>
<organism evidence="2 3">
    <name type="scientific">Phormidesmis priestleyi Ana</name>
    <dbReference type="NCBI Taxonomy" id="1666911"/>
    <lineage>
        <taxon>Bacteria</taxon>
        <taxon>Bacillati</taxon>
        <taxon>Cyanobacteriota</taxon>
        <taxon>Cyanophyceae</taxon>
        <taxon>Leptolyngbyales</taxon>
        <taxon>Leptolyngbyaceae</taxon>
        <taxon>Phormidesmis</taxon>
    </lineage>
</organism>
<reference evidence="2 3" key="1">
    <citation type="submission" date="2015-09" db="EMBL/GenBank/DDBJ databases">
        <title>Identification and resolution of microdiversity through metagenomic sequencing of parallel consortia.</title>
        <authorList>
            <person name="Nelson W.C."/>
            <person name="Romine M.F."/>
            <person name="Lindemann S.R."/>
        </authorList>
    </citation>
    <scope>NUCLEOTIDE SEQUENCE [LARGE SCALE GENOMIC DNA]</scope>
    <source>
        <strain evidence="2">Ana</strain>
    </source>
</reference>
<evidence type="ECO:0000313" key="3">
    <source>
        <dbReference type="Proteomes" id="UP000050465"/>
    </source>
</evidence>
<gene>
    <name evidence="2" type="ORF">HLUCCA11_00775</name>
</gene>
<evidence type="ECO:0000313" key="2">
    <source>
        <dbReference type="EMBL" id="KPQ37614.1"/>
    </source>
</evidence>
<accession>A0A0P8C6Z1</accession>
<dbReference type="Proteomes" id="UP000050465">
    <property type="component" value="Unassembled WGS sequence"/>
</dbReference>
<evidence type="ECO:0000256" key="1">
    <source>
        <dbReference type="SAM" id="Phobius"/>
    </source>
</evidence>
<feature type="transmembrane region" description="Helical" evidence="1">
    <location>
        <begin position="165"/>
        <end position="183"/>
    </location>
</feature>
<feature type="transmembrane region" description="Helical" evidence="1">
    <location>
        <begin position="139"/>
        <end position="158"/>
    </location>
</feature>
<name>A0A0P8C6Z1_9CYAN</name>
<proteinExistence type="predicted"/>
<dbReference type="AlphaFoldDB" id="A0A0P8C6Z1"/>
<dbReference type="STRING" id="1666911.HLUCCA11_00775"/>
<keyword evidence="1" id="KW-0472">Membrane</keyword>
<sequence>MTSFDLNEPLLPPHAETVGMQDLNGLTKAHFQQARRRSLKRIAAAMPALSFSELDQAFIIWGFIALAIFLLAQFSMLSWPDQALVDAALTGLGIVSTSKLTWRLACSESLRWVVCLWAVLMMGGMIATAYGIFCGVGIILANLCLLWLSLCAAGYLAMGIGLRSRCFTAASLVHGFALIEVQLHPSDQFLVSGLVMAVTLFFFSVVPWDMRAAEAEELCGIQPITRQISRQISGQISGRISRQISGRISGQISAWRSESINRK</sequence>
<keyword evidence="1" id="KW-1133">Transmembrane helix</keyword>
<feature type="transmembrane region" description="Helical" evidence="1">
    <location>
        <begin position="189"/>
        <end position="208"/>
    </location>
</feature>
<protein>
    <submittedName>
        <fullName evidence="2">Uncharacterized protein</fullName>
    </submittedName>
</protein>
<feature type="transmembrane region" description="Helical" evidence="1">
    <location>
        <begin position="58"/>
        <end position="77"/>
    </location>
</feature>
<feature type="transmembrane region" description="Helical" evidence="1">
    <location>
        <begin position="114"/>
        <end position="133"/>
    </location>
</feature>